<dbReference type="Proteomes" id="UP000177208">
    <property type="component" value="Unassembled WGS sequence"/>
</dbReference>
<protein>
    <submittedName>
        <fullName evidence="1">Uncharacterized protein</fullName>
    </submittedName>
</protein>
<gene>
    <name evidence="1" type="ORF">A2774_05730</name>
</gene>
<evidence type="ECO:0000313" key="1">
    <source>
        <dbReference type="EMBL" id="OGK15156.1"/>
    </source>
</evidence>
<sequence>MAEEKKLDIAVNTGTHIGSRYAQIVGITVSDDDTITLDFVFVHPREKNKGEVVSRVTVPRRVGEELAKLIQITVKAHDQKKKGVQHD</sequence>
<reference evidence="1 2" key="1">
    <citation type="journal article" date="2016" name="Nat. Commun.">
        <title>Thousands of microbial genomes shed light on interconnected biogeochemical processes in an aquifer system.</title>
        <authorList>
            <person name="Anantharaman K."/>
            <person name="Brown C.T."/>
            <person name="Hug L.A."/>
            <person name="Sharon I."/>
            <person name="Castelle C.J."/>
            <person name="Probst A.J."/>
            <person name="Thomas B.C."/>
            <person name="Singh A."/>
            <person name="Wilkins M.J."/>
            <person name="Karaoz U."/>
            <person name="Brodie E.L."/>
            <person name="Williams K.H."/>
            <person name="Hubbard S.S."/>
            <person name="Banfield J.F."/>
        </authorList>
    </citation>
    <scope>NUCLEOTIDE SEQUENCE [LARGE SCALE GENOMIC DNA]</scope>
</reference>
<comment type="caution">
    <text evidence="1">The sequence shown here is derived from an EMBL/GenBank/DDBJ whole genome shotgun (WGS) entry which is preliminary data.</text>
</comment>
<evidence type="ECO:0000313" key="2">
    <source>
        <dbReference type="Proteomes" id="UP000177208"/>
    </source>
</evidence>
<organism evidence="1 2">
    <name type="scientific">Candidatus Roizmanbacteria bacterium RIFCSPHIGHO2_01_FULL_39_12c</name>
    <dbReference type="NCBI Taxonomy" id="1802031"/>
    <lineage>
        <taxon>Bacteria</taxon>
        <taxon>Candidatus Roizmaniibacteriota</taxon>
    </lineage>
</organism>
<proteinExistence type="predicted"/>
<accession>A0A1F7G8J3</accession>
<dbReference type="AlphaFoldDB" id="A0A1F7G8J3"/>
<name>A0A1F7G8J3_9BACT</name>
<dbReference type="EMBL" id="MFZG01000040">
    <property type="protein sequence ID" value="OGK15156.1"/>
    <property type="molecule type" value="Genomic_DNA"/>
</dbReference>